<organism evidence="2 3">
    <name type="scientific">Micromonospora purpureochromogenes</name>
    <dbReference type="NCBI Taxonomy" id="47872"/>
    <lineage>
        <taxon>Bacteria</taxon>
        <taxon>Bacillati</taxon>
        <taxon>Actinomycetota</taxon>
        <taxon>Actinomycetes</taxon>
        <taxon>Micromonosporales</taxon>
        <taxon>Micromonosporaceae</taxon>
        <taxon>Micromonospora</taxon>
    </lineage>
</organism>
<dbReference type="InterPro" id="IPR011576">
    <property type="entry name" value="Pyridox_Oxase_N"/>
</dbReference>
<proteinExistence type="predicted"/>
<dbReference type="Gene3D" id="2.30.110.10">
    <property type="entry name" value="Electron Transport, Fmn-binding Protein, Chain A"/>
    <property type="match status" value="1"/>
</dbReference>
<dbReference type="SUPFAM" id="SSF50475">
    <property type="entry name" value="FMN-binding split barrel"/>
    <property type="match status" value="1"/>
</dbReference>
<keyword evidence="3" id="KW-1185">Reference proteome</keyword>
<dbReference type="NCBIfam" id="TIGR04025">
    <property type="entry name" value="PPOX_FMN_DR2398"/>
    <property type="match status" value="1"/>
</dbReference>
<dbReference type="PANTHER" id="PTHR42815:SF2">
    <property type="entry name" value="FAD-BINDING, PUTATIVE (AFU_ORTHOLOGUE AFUA_6G07600)-RELATED"/>
    <property type="match status" value="1"/>
</dbReference>
<name>A0ABX2RK58_9ACTN</name>
<dbReference type="InterPro" id="IPR024029">
    <property type="entry name" value="Pyridox_Oxase_FMN-dep"/>
</dbReference>
<dbReference type="Pfam" id="PF01243">
    <property type="entry name" value="PNPOx_N"/>
    <property type="match status" value="1"/>
</dbReference>
<dbReference type="Proteomes" id="UP000631553">
    <property type="component" value="Unassembled WGS sequence"/>
</dbReference>
<dbReference type="EMBL" id="JACCCQ010000001">
    <property type="protein sequence ID" value="NYF56530.1"/>
    <property type="molecule type" value="Genomic_DNA"/>
</dbReference>
<accession>A0ABX2RK58</accession>
<sequence>MTVEITSHEELRDLLGAAMPRAVAKERVVLHERDRQWLAASPFCLIATAGADGSCDVSPKGDPVGFAKVLDETTLAIPERPGNRRADGYRNILDNPHVGLIFLIPGRADTLRINGRARLLRDAPYFDDMVVKGHRPILAIEVQVEQIFYHCSKAFLRSELWKPETWQPDVLPTRARLIKEVENTAESLADLERRYGPEYLNSLYAS</sequence>
<gene>
    <name evidence="2" type="ORF">HDA35_002361</name>
</gene>
<protein>
    <recommendedName>
        <fullName evidence="1">Pyridoxamine 5'-phosphate oxidase N-terminal domain-containing protein</fullName>
    </recommendedName>
</protein>
<dbReference type="RefSeq" id="WP_179802818.1">
    <property type="nucleotide sequence ID" value="NZ_JACCCQ010000001.1"/>
</dbReference>
<comment type="caution">
    <text evidence="2">The sequence shown here is derived from an EMBL/GenBank/DDBJ whole genome shotgun (WGS) entry which is preliminary data.</text>
</comment>
<evidence type="ECO:0000259" key="1">
    <source>
        <dbReference type="Pfam" id="PF01243"/>
    </source>
</evidence>
<dbReference type="PANTHER" id="PTHR42815">
    <property type="entry name" value="FAD-BINDING, PUTATIVE (AFU_ORTHOLOGUE AFUA_6G07600)-RELATED"/>
    <property type="match status" value="1"/>
</dbReference>
<feature type="domain" description="Pyridoxamine 5'-phosphate oxidase N-terminal" evidence="1">
    <location>
        <begin position="31"/>
        <end position="151"/>
    </location>
</feature>
<evidence type="ECO:0000313" key="2">
    <source>
        <dbReference type="EMBL" id="NYF56530.1"/>
    </source>
</evidence>
<reference evidence="2 3" key="1">
    <citation type="submission" date="2020-07" db="EMBL/GenBank/DDBJ databases">
        <title>Sequencing the genomes of 1000 actinobacteria strains.</title>
        <authorList>
            <person name="Klenk H.-P."/>
        </authorList>
    </citation>
    <scope>NUCLEOTIDE SEQUENCE [LARGE SCALE GENOMIC DNA]</scope>
    <source>
        <strain evidence="2 3">DSM 43814</strain>
    </source>
</reference>
<evidence type="ECO:0000313" key="3">
    <source>
        <dbReference type="Proteomes" id="UP000631553"/>
    </source>
</evidence>
<dbReference type="InterPro" id="IPR012349">
    <property type="entry name" value="Split_barrel_FMN-bd"/>
</dbReference>